<organism evidence="2 3">
    <name type="scientific">Lojkania enalia</name>
    <dbReference type="NCBI Taxonomy" id="147567"/>
    <lineage>
        <taxon>Eukaryota</taxon>
        <taxon>Fungi</taxon>
        <taxon>Dikarya</taxon>
        <taxon>Ascomycota</taxon>
        <taxon>Pezizomycotina</taxon>
        <taxon>Dothideomycetes</taxon>
        <taxon>Pleosporomycetidae</taxon>
        <taxon>Pleosporales</taxon>
        <taxon>Pleosporales incertae sedis</taxon>
        <taxon>Lojkania</taxon>
    </lineage>
</organism>
<dbReference type="AlphaFoldDB" id="A0A9P4N8P4"/>
<protein>
    <submittedName>
        <fullName evidence="2">Uncharacterized protein</fullName>
    </submittedName>
</protein>
<reference evidence="3" key="1">
    <citation type="journal article" date="2020" name="Stud. Mycol.">
        <title>101 Dothideomycetes genomes: A test case for predicting lifestyles and emergence of pathogens.</title>
        <authorList>
            <person name="Haridas S."/>
            <person name="Albert R."/>
            <person name="Binder M."/>
            <person name="Bloem J."/>
            <person name="LaButti K."/>
            <person name="Salamov A."/>
            <person name="Andreopoulos B."/>
            <person name="Baker S."/>
            <person name="Barry K."/>
            <person name="Bills G."/>
            <person name="Bluhm B."/>
            <person name="Cannon C."/>
            <person name="Castanera R."/>
            <person name="Culley D."/>
            <person name="Daum C."/>
            <person name="Ezra D."/>
            <person name="Gonzalez J."/>
            <person name="Henrissat B."/>
            <person name="Kuo A."/>
            <person name="Liang C."/>
            <person name="Lipzen A."/>
            <person name="Lutzoni F."/>
            <person name="Magnuson J."/>
            <person name="Mondo S."/>
            <person name="Nolan M."/>
            <person name="Ohm R."/>
            <person name="Pangilinan J."/>
            <person name="Park H.-J."/>
            <person name="Ramirez L."/>
            <person name="Alfaro M."/>
            <person name="Sun H."/>
            <person name="Tritt A."/>
            <person name="Yoshinaga Y."/>
            <person name="Zwiers L.-H."/>
            <person name="Turgeon B."/>
            <person name="Goodwin S."/>
            <person name="Spatafora J."/>
            <person name="Crous P."/>
            <person name="Grigoriev I."/>
        </authorList>
    </citation>
    <scope>NUCLEOTIDE SEQUENCE [LARGE SCALE GENOMIC DNA]</scope>
    <source>
        <strain evidence="3">CBS 304.66</strain>
    </source>
</reference>
<evidence type="ECO:0000313" key="3">
    <source>
        <dbReference type="Proteomes" id="UP000800093"/>
    </source>
</evidence>
<name>A0A9P4N8P4_9PLEO</name>
<feature type="region of interest" description="Disordered" evidence="1">
    <location>
        <begin position="1"/>
        <end position="77"/>
    </location>
</feature>
<dbReference type="Proteomes" id="UP000800093">
    <property type="component" value="Unassembled WGS sequence"/>
</dbReference>
<dbReference type="EMBL" id="ML986603">
    <property type="protein sequence ID" value="KAF2265856.1"/>
    <property type="molecule type" value="Genomic_DNA"/>
</dbReference>
<feature type="region of interest" description="Disordered" evidence="1">
    <location>
        <begin position="97"/>
        <end position="147"/>
    </location>
</feature>
<evidence type="ECO:0000313" key="2">
    <source>
        <dbReference type="EMBL" id="KAF2265856.1"/>
    </source>
</evidence>
<evidence type="ECO:0000256" key="1">
    <source>
        <dbReference type="SAM" id="MobiDB-lite"/>
    </source>
</evidence>
<keyword evidence="3" id="KW-1185">Reference proteome</keyword>
<dbReference type="OrthoDB" id="5416172at2759"/>
<comment type="caution">
    <text evidence="2">The sequence shown here is derived from an EMBL/GenBank/DDBJ whole genome shotgun (WGS) entry which is preliminary data.</text>
</comment>
<proteinExistence type="predicted"/>
<sequence>MPTDPHQGGRLEDMAPTGTSVPNDAGKYNTLPSVPRPDQVDPSPVDFSHANPAHAADNTFDIPRGTKDRGITGEVMTGIGDQLTSNIEKKRLDDASYDPRAHGHQQYAKHARQHQPDNMVHGDHNVQAAPGEELDNQDALLDRRGAK</sequence>
<accession>A0A9P4N8P4</accession>
<gene>
    <name evidence="2" type="ORF">CC78DRAFT_514854</name>
</gene>